<reference evidence="2" key="1">
    <citation type="journal article" date="2019" name="Int. J. Syst. Evol. Microbiol.">
        <title>The Global Catalogue of Microorganisms (GCM) 10K type strain sequencing project: providing services to taxonomists for standard genome sequencing and annotation.</title>
        <authorList>
            <consortium name="The Broad Institute Genomics Platform"/>
            <consortium name="The Broad Institute Genome Sequencing Center for Infectious Disease"/>
            <person name="Wu L."/>
            <person name="Ma J."/>
        </authorList>
    </citation>
    <scope>NUCLEOTIDE SEQUENCE [LARGE SCALE GENOMIC DNA]</scope>
    <source>
        <strain evidence="2">JCM 17326</strain>
    </source>
</reference>
<protein>
    <submittedName>
        <fullName evidence="1">Uncharacterized protein</fullName>
    </submittedName>
</protein>
<accession>A0ABP6VB75</accession>
<gene>
    <name evidence="1" type="ORF">GCM10022419_007220</name>
</gene>
<comment type="caution">
    <text evidence="1">The sequence shown here is derived from an EMBL/GenBank/DDBJ whole genome shotgun (WGS) entry which is preliminary data.</text>
</comment>
<dbReference type="RefSeq" id="WP_345558548.1">
    <property type="nucleotide sequence ID" value="NZ_BAABDQ010000001.1"/>
</dbReference>
<evidence type="ECO:0000313" key="2">
    <source>
        <dbReference type="Proteomes" id="UP001500630"/>
    </source>
</evidence>
<proteinExistence type="predicted"/>
<name>A0ABP6VB75_9ACTN</name>
<organism evidence="1 2">
    <name type="scientific">Nonomuraea rosea</name>
    <dbReference type="NCBI Taxonomy" id="638574"/>
    <lineage>
        <taxon>Bacteria</taxon>
        <taxon>Bacillati</taxon>
        <taxon>Actinomycetota</taxon>
        <taxon>Actinomycetes</taxon>
        <taxon>Streptosporangiales</taxon>
        <taxon>Streptosporangiaceae</taxon>
        <taxon>Nonomuraea</taxon>
    </lineage>
</organism>
<keyword evidence="2" id="KW-1185">Reference proteome</keyword>
<dbReference type="Proteomes" id="UP001500630">
    <property type="component" value="Unassembled WGS sequence"/>
</dbReference>
<sequence>MSYSRYPGSLSFPLHFPNRRFRIWSYVPSHSELVLRTEFEPDALHIELLFKGVRKINLPVTMTHGLVVDITPTIDADPDGVVFLLSNDRFSGHVCADYLFHEQEERSRYSSFSLFHGHLQSDFER</sequence>
<dbReference type="EMBL" id="BAABDQ010000001">
    <property type="protein sequence ID" value="GAA3530758.1"/>
    <property type="molecule type" value="Genomic_DNA"/>
</dbReference>
<evidence type="ECO:0000313" key="1">
    <source>
        <dbReference type="EMBL" id="GAA3530758.1"/>
    </source>
</evidence>